<protein>
    <recommendedName>
        <fullName evidence="4">Formyl-CoA transferase</fullName>
    </recommendedName>
</protein>
<dbReference type="InterPro" id="IPR003673">
    <property type="entry name" value="CoA-Trfase_fam_III"/>
</dbReference>
<dbReference type="InterPro" id="IPR044855">
    <property type="entry name" value="CoA-Trfase_III_dom3_sf"/>
</dbReference>
<feature type="region of interest" description="Disordered" evidence="2">
    <location>
        <begin position="377"/>
        <end position="399"/>
    </location>
</feature>
<name>A0A382LLT4_9ZZZZ</name>
<evidence type="ECO:0000256" key="1">
    <source>
        <dbReference type="ARBA" id="ARBA00022679"/>
    </source>
</evidence>
<dbReference type="InterPro" id="IPR023606">
    <property type="entry name" value="CoA-Trfase_III_dom_1_sf"/>
</dbReference>
<dbReference type="AlphaFoldDB" id="A0A382LLT4"/>
<dbReference type="EMBL" id="UINC01087410">
    <property type="protein sequence ID" value="SVC36745.1"/>
    <property type="molecule type" value="Genomic_DNA"/>
</dbReference>
<evidence type="ECO:0000256" key="2">
    <source>
        <dbReference type="SAM" id="MobiDB-lite"/>
    </source>
</evidence>
<evidence type="ECO:0008006" key="4">
    <source>
        <dbReference type="Google" id="ProtNLM"/>
    </source>
</evidence>
<gene>
    <name evidence="3" type="ORF">METZ01_LOCUS289599</name>
</gene>
<organism evidence="3">
    <name type="scientific">marine metagenome</name>
    <dbReference type="NCBI Taxonomy" id="408172"/>
    <lineage>
        <taxon>unclassified sequences</taxon>
        <taxon>metagenomes</taxon>
        <taxon>ecological metagenomes</taxon>
    </lineage>
</organism>
<dbReference type="PANTHER" id="PTHR48207:SF3">
    <property type="entry name" value="SUCCINATE--HYDROXYMETHYLGLUTARATE COA-TRANSFERASE"/>
    <property type="match status" value="1"/>
</dbReference>
<feature type="non-terminal residue" evidence="3">
    <location>
        <position position="1"/>
    </location>
</feature>
<dbReference type="Gene3D" id="3.40.50.10540">
    <property type="entry name" value="Crotonobetainyl-coa:carnitine coa-transferase, domain 1"/>
    <property type="match status" value="1"/>
</dbReference>
<accession>A0A382LLT4</accession>
<dbReference type="Gene3D" id="3.30.1540.10">
    <property type="entry name" value="formyl-coa transferase, domain 3"/>
    <property type="match status" value="1"/>
</dbReference>
<feature type="non-terminal residue" evidence="3">
    <location>
        <position position="399"/>
    </location>
</feature>
<dbReference type="SUPFAM" id="SSF89796">
    <property type="entry name" value="CoA-transferase family III (CaiB/BaiF)"/>
    <property type="match status" value="1"/>
</dbReference>
<proteinExistence type="predicted"/>
<evidence type="ECO:0000313" key="3">
    <source>
        <dbReference type="EMBL" id="SVC36745.1"/>
    </source>
</evidence>
<dbReference type="GO" id="GO:0008410">
    <property type="term" value="F:CoA-transferase activity"/>
    <property type="evidence" value="ECO:0007669"/>
    <property type="project" value="TreeGrafter"/>
</dbReference>
<dbReference type="InterPro" id="IPR050483">
    <property type="entry name" value="CoA-transferase_III_domain"/>
</dbReference>
<reference evidence="3" key="1">
    <citation type="submission" date="2018-05" db="EMBL/GenBank/DDBJ databases">
        <authorList>
            <person name="Lanie J.A."/>
            <person name="Ng W.-L."/>
            <person name="Kazmierczak K.M."/>
            <person name="Andrzejewski T.M."/>
            <person name="Davidsen T.M."/>
            <person name="Wayne K.J."/>
            <person name="Tettelin H."/>
            <person name="Glass J.I."/>
            <person name="Rusch D."/>
            <person name="Podicherti R."/>
            <person name="Tsui H.-C.T."/>
            <person name="Winkler M.E."/>
        </authorList>
    </citation>
    <scope>NUCLEOTIDE SEQUENCE</scope>
</reference>
<dbReference type="PANTHER" id="PTHR48207">
    <property type="entry name" value="SUCCINATE--HYDROXYMETHYLGLUTARATE COA-TRANSFERASE"/>
    <property type="match status" value="1"/>
</dbReference>
<dbReference type="Pfam" id="PF02515">
    <property type="entry name" value="CoA_transf_3"/>
    <property type="match status" value="1"/>
</dbReference>
<sequence length="399" mass="44809">IKFDYERIVETFNFNQFSAYYYLMDKQKGILEGYRVLDFGRYIAGPFCGMLLGDYGAEVIRIERIDGSEDRFLQPVTNKGEGSMFLQLNRNKLGFTLNPMKPEGKKIVERLVKSADIVIANLPDSTLKSMNIDYDSLRIINPKVVLTSNTAFGTTGPYSDRVGFDGVAQAMSGAMDMTGDPETPSKSFAPYVDFCTASLAAFGTLLAILERDKTGKGQKVQTSLLTTALTMTNSLVMEQELLNKNRIASNNRAQTSAPADTFKTKDGWILVHTVGQPLFKRWAKLIEEPEWLDDPRFKDDISRGNNGDLVSKRMEKWCKKRTNKEVLDELEKARIPGGEVLKAKDVLKEPHIISRKLFLDLKYENLKETAPVMMPPVELSRNPGKIKSSAPLLGKHTEK</sequence>
<keyword evidence="1" id="KW-0808">Transferase</keyword>